<evidence type="ECO:0008006" key="7">
    <source>
        <dbReference type="Google" id="ProtNLM"/>
    </source>
</evidence>
<protein>
    <recommendedName>
        <fullName evidence="7">Tat pathway signal sequence</fullName>
    </recommendedName>
</protein>
<organism evidence="5 6">
    <name type="scientific">Beauveria asiatica</name>
    <dbReference type="NCBI Taxonomy" id="1069075"/>
    <lineage>
        <taxon>Eukaryota</taxon>
        <taxon>Fungi</taxon>
        <taxon>Dikarya</taxon>
        <taxon>Ascomycota</taxon>
        <taxon>Pezizomycotina</taxon>
        <taxon>Sordariomycetes</taxon>
        <taxon>Hypocreomycetidae</taxon>
        <taxon>Hypocreales</taxon>
        <taxon>Cordycipitaceae</taxon>
        <taxon>Beauveria</taxon>
    </lineage>
</organism>
<keyword evidence="4" id="KW-0732">Signal</keyword>
<keyword evidence="3" id="KW-1133">Transmembrane helix</keyword>
<proteinExistence type="inferred from homology"/>
<accession>A0AAW0RHP6</accession>
<evidence type="ECO:0000313" key="6">
    <source>
        <dbReference type="Proteomes" id="UP001397290"/>
    </source>
</evidence>
<dbReference type="PANTHER" id="PTHR33365:SF6">
    <property type="entry name" value="OXIDASE USTYA"/>
    <property type="match status" value="1"/>
</dbReference>
<feature type="chain" id="PRO_5043642873" description="Tat pathway signal sequence" evidence="4">
    <location>
        <begin position="17"/>
        <end position="416"/>
    </location>
</feature>
<gene>
    <name evidence="5" type="ORF">G3M48_010046</name>
</gene>
<keyword evidence="3" id="KW-0812">Transmembrane</keyword>
<feature type="compositionally biased region" description="Basic and acidic residues" evidence="2">
    <location>
        <begin position="404"/>
        <end position="416"/>
    </location>
</feature>
<evidence type="ECO:0000256" key="2">
    <source>
        <dbReference type="SAM" id="MobiDB-lite"/>
    </source>
</evidence>
<comment type="caution">
    <text evidence="5">The sequence shown here is derived from an EMBL/GenBank/DDBJ whole genome shotgun (WGS) entry which is preliminary data.</text>
</comment>
<reference evidence="5 6" key="1">
    <citation type="submission" date="2020-02" db="EMBL/GenBank/DDBJ databases">
        <title>Comparative genomics of the hypocrealean fungal genus Beauvera.</title>
        <authorList>
            <person name="Showalter D.N."/>
            <person name="Bushley K.E."/>
            <person name="Rehner S.A."/>
        </authorList>
    </citation>
    <scope>NUCLEOTIDE SEQUENCE [LARGE SCALE GENOMIC DNA]</scope>
    <source>
        <strain evidence="5 6">ARSEF4384</strain>
    </source>
</reference>
<name>A0AAW0RHP6_9HYPO</name>
<feature type="region of interest" description="Disordered" evidence="2">
    <location>
        <begin position="396"/>
        <end position="416"/>
    </location>
</feature>
<evidence type="ECO:0000256" key="1">
    <source>
        <dbReference type="ARBA" id="ARBA00035112"/>
    </source>
</evidence>
<sequence length="416" mass="46324">MKASFVVALMVGTAVAAVIPARAVDSDEAVVYPAQVDQSWVDAQKRSSDADEAVVYPAQVDQSWVDAQKRSKDSDEAVVYPAQVDQSWVDAQSGATFSPHTYRASHNFSSDQGQTHQEQLNLAMRSKSEEYEPLHRDSSDRWSDESREPPSPARQHKASRNPLYICSLIVSMILLTMSLFVNMIFILRIQPSQQIAKSSLAEGDCPSTHAGLKRDVPVAIQHGTEYTGDNLTEVRALWEELSGDPGVVALPEVYVQQTKLPHALRFPWDEDKGVYLLQGFHDLHCLRTLFRYVMYTELKQPQHIALSHALHCLDQLRQGVICNADDTPRYAGFQDPPGTGSGQVRMCRDWRRLERWAEERTACFRHEDEVPGPMIERFKSCPDGRVLWPTAAAAAAAAGGEQRGNGRDVRPDGGVA</sequence>
<feature type="signal peptide" evidence="4">
    <location>
        <begin position="1"/>
        <end position="16"/>
    </location>
</feature>
<comment type="similarity">
    <text evidence="1">Belongs to the ustYa family.</text>
</comment>
<dbReference type="Pfam" id="PF11807">
    <property type="entry name" value="UstYa"/>
    <property type="match status" value="1"/>
</dbReference>
<feature type="transmembrane region" description="Helical" evidence="3">
    <location>
        <begin position="162"/>
        <end position="187"/>
    </location>
</feature>
<dbReference type="InterPro" id="IPR021765">
    <property type="entry name" value="UstYa-like"/>
</dbReference>
<evidence type="ECO:0000313" key="5">
    <source>
        <dbReference type="EMBL" id="KAK8141699.1"/>
    </source>
</evidence>
<dbReference type="GO" id="GO:0043386">
    <property type="term" value="P:mycotoxin biosynthetic process"/>
    <property type="evidence" value="ECO:0007669"/>
    <property type="project" value="InterPro"/>
</dbReference>
<evidence type="ECO:0000256" key="3">
    <source>
        <dbReference type="SAM" id="Phobius"/>
    </source>
</evidence>
<keyword evidence="3" id="KW-0472">Membrane</keyword>
<feature type="compositionally biased region" description="Basic and acidic residues" evidence="2">
    <location>
        <begin position="126"/>
        <end position="148"/>
    </location>
</feature>
<dbReference type="AlphaFoldDB" id="A0AAW0RHP6"/>
<keyword evidence="6" id="KW-1185">Reference proteome</keyword>
<dbReference type="EMBL" id="JAAHCF010000873">
    <property type="protein sequence ID" value="KAK8141699.1"/>
    <property type="molecule type" value="Genomic_DNA"/>
</dbReference>
<dbReference type="PANTHER" id="PTHR33365">
    <property type="entry name" value="YALI0B05434P"/>
    <property type="match status" value="1"/>
</dbReference>
<dbReference type="Proteomes" id="UP001397290">
    <property type="component" value="Unassembled WGS sequence"/>
</dbReference>
<feature type="region of interest" description="Disordered" evidence="2">
    <location>
        <begin position="125"/>
        <end position="157"/>
    </location>
</feature>
<evidence type="ECO:0000256" key="4">
    <source>
        <dbReference type="SAM" id="SignalP"/>
    </source>
</evidence>